<gene>
    <name evidence="3" type="ORF">AK812_SmicGene9707</name>
</gene>
<evidence type="ECO:0000313" key="4">
    <source>
        <dbReference type="Proteomes" id="UP000186817"/>
    </source>
</evidence>
<dbReference type="AlphaFoldDB" id="A0A1Q9EHQ6"/>
<dbReference type="InterPro" id="IPR006342">
    <property type="entry name" value="FkbM_mtfrase"/>
</dbReference>
<feature type="domain" description="Methyltransferase FkbM" evidence="2">
    <location>
        <begin position="122"/>
        <end position="200"/>
    </location>
</feature>
<evidence type="ECO:0000313" key="3">
    <source>
        <dbReference type="EMBL" id="OLQ06966.1"/>
    </source>
</evidence>
<dbReference type="OrthoDB" id="10006218at2759"/>
<protein>
    <recommendedName>
        <fullName evidence="2">Methyltransferase FkbM domain-containing protein</fullName>
    </recommendedName>
</protein>
<name>A0A1Q9EHQ6_SYMMI</name>
<evidence type="ECO:0000256" key="1">
    <source>
        <dbReference type="SAM" id="SignalP"/>
    </source>
</evidence>
<dbReference type="Proteomes" id="UP000186817">
    <property type="component" value="Unassembled WGS sequence"/>
</dbReference>
<proteinExistence type="predicted"/>
<accession>A0A1Q9EHQ6</accession>
<keyword evidence="1" id="KW-0732">Signal</keyword>
<keyword evidence="4" id="KW-1185">Reference proteome</keyword>
<feature type="signal peptide" evidence="1">
    <location>
        <begin position="1"/>
        <end position="29"/>
    </location>
</feature>
<comment type="caution">
    <text evidence="3">The sequence shown here is derived from an EMBL/GenBank/DDBJ whole genome shotgun (WGS) entry which is preliminary data.</text>
</comment>
<evidence type="ECO:0000259" key="2">
    <source>
        <dbReference type="Pfam" id="PF05050"/>
    </source>
</evidence>
<organism evidence="3 4">
    <name type="scientific">Symbiodinium microadriaticum</name>
    <name type="common">Dinoflagellate</name>
    <name type="synonym">Zooxanthella microadriatica</name>
    <dbReference type="NCBI Taxonomy" id="2951"/>
    <lineage>
        <taxon>Eukaryota</taxon>
        <taxon>Sar</taxon>
        <taxon>Alveolata</taxon>
        <taxon>Dinophyceae</taxon>
        <taxon>Suessiales</taxon>
        <taxon>Symbiodiniaceae</taxon>
        <taxon>Symbiodinium</taxon>
    </lineage>
</organism>
<dbReference type="SUPFAM" id="SSF53335">
    <property type="entry name" value="S-adenosyl-L-methionine-dependent methyltransferases"/>
    <property type="match status" value="1"/>
</dbReference>
<dbReference type="InterPro" id="IPR029063">
    <property type="entry name" value="SAM-dependent_MTases_sf"/>
</dbReference>
<feature type="chain" id="PRO_5013022931" description="Methyltransferase FkbM domain-containing protein" evidence="1">
    <location>
        <begin position="30"/>
        <end position="231"/>
    </location>
</feature>
<dbReference type="Gene3D" id="3.40.50.150">
    <property type="entry name" value="Vaccinia Virus protein VP39"/>
    <property type="match status" value="1"/>
</dbReference>
<sequence>MLTIPQVQRSGQAAMRALCLLLVISSAGAFDRSLRGRRQSPCHCQIDSQHWSRPTRTEPHCVFIDLGAGSGADLQAWAEGKFGPVANCPSGKWEAILVEANPILTETLNGVAQKYAGKVQVNASRAAYMCEASVLGTELSKVEVDTVNVNRLLTEHTIPGDWVMMKMDVEGAEFDIIPCMAESPAGSLVDRLYVEQHDPGWGLEGATPSAMQTALTGLRTRGVDIPAFSPV</sequence>
<dbReference type="EMBL" id="LSRX01000149">
    <property type="protein sequence ID" value="OLQ06966.1"/>
    <property type="molecule type" value="Genomic_DNA"/>
</dbReference>
<dbReference type="Pfam" id="PF05050">
    <property type="entry name" value="Methyltransf_21"/>
    <property type="match status" value="1"/>
</dbReference>
<reference evidence="3 4" key="1">
    <citation type="submission" date="2016-02" db="EMBL/GenBank/DDBJ databases">
        <title>Genome analysis of coral dinoflagellate symbionts highlights evolutionary adaptations to a symbiotic lifestyle.</title>
        <authorList>
            <person name="Aranda M."/>
            <person name="Li Y."/>
            <person name="Liew Y.J."/>
            <person name="Baumgarten S."/>
            <person name="Simakov O."/>
            <person name="Wilson M."/>
            <person name="Piel J."/>
            <person name="Ashoor H."/>
            <person name="Bougouffa S."/>
            <person name="Bajic V.B."/>
            <person name="Ryu T."/>
            <person name="Ravasi T."/>
            <person name="Bayer T."/>
            <person name="Micklem G."/>
            <person name="Kim H."/>
            <person name="Bhak J."/>
            <person name="Lajeunesse T.C."/>
            <person name="Voolstra C.R."/>
        </authorList>
    </citation>
    <scope>NUCLEOTIDE SEQUENCE [LARGE SCALE GENOMIC DNA]</scope>
    <source>
        <strain evidence="3 4">CCMP2467</strain>
    </source>
</reference>